<proteinExistence type="predicted"/>
<accession>A0AAD7XDN8</accession>
<keyword evidence="4" id="KW-1185">Reference proteome</keyword>
<evidence type="ECO:0000313" key="4">
    <source>
        <dbReference type="Proteomes" id="UP001215151"/>
    </source>
</evidence>
<evidence type="ECO:0000259" key="2">
    <source>
        <dbReference type="Pfam" id="PF07859"/>
    </source>
</evidence>
<dbReference type="PANTHER" id="PTHR48081">
    <property type="entry name" value="AB HYDROLASE SUPERFAMILY PROTEIN C4A8.06C"/>
    <property type="match status" value="1"/>
</dbReference>
<dbReference type="InterPro" id="IPR029058">
    <property type="entry name" value="AB_hydrolase_fold"/>
</dbReference>
<dbReference type="PANTHER" id="PTHR48081:SF8">
    <property type="entry name" value="ALPHA_BETA HYDROLASE FOLD-3 DOMAIN-CONTAINING PROTEIN-RELATED"/>
    <property type="match status" value="1"/>
</dbReference>
<keyword evidence="1" id="KW-0378">Hydrolase</keyword>
<sequence length="339" mass="37908">MASHHATKPDPELAPLMESLPNPPLTYSAALEASRQQYKMIFIEISRGHQRLHLPSDASYVTEDHNIPVEEGDIAVRCYRPVANEEDTFPLLFWTHGGGWLFGDLDSDDYYLKYLAVSLRIVIVNVDYRLAPEYPFPAGLNDCYTALRWSVYNSRRIRADLSKGFIVAGQSVGANFTAVLSHRAKEDHIFTQHPITGQALQMPVTVHPDAVPEELKDKMTAFEQNAKTGSILLSSHMRDYYDMLQAPPADPELSPLLQPSFRGLPPAYVQVCGLDPVRDDGIAYTEKLKAAGVPTMCDVYPGAPHCFQLVFPDTNIAKKLDEDLLKGIRWLLARAPMTQ</sequence>
<organism evidence="3 4">
    <name type="scientific">Trametes cubensis</name>
    <dbReference type="NCBI Taxonomy" id="1111947"/>
    <lineage>
        <taxon>Eukaryota</taxon>
        <taxon>Fungi</taxon>
        <taxon>Dikarya</taxon>
        <taxon>Basidiomycota</taxon>
        <taxon>Agaricomycotina</taxon>
        <taxon>Agaricomycetes</taxon>
        <taxon>Polyporales</taxon>
        <taxon>Polyporaceae</taxon>
        <taxon>Trametes</taxon>
    </lineage>
</organism>
<dbReference type="EMBL" id="JAPEVG010000117">
    <property type="protein sequence ID" value="KAJ8482322.1"/>
    <property type="molecule type" value="Genomic_DNA"/>
</dbReference>
<reference evidence="3" key="1">
    <citation type="submission" date="2022-11" db="EMBL/GenBank/DDBJ databases">
        <title>Genome Sequence of Cubamyces cubensis.</title>
        <authorList>
            <person name="Buettner E."/>
        </authorList>
    </citation>
    <scope>NUCLEOTIDE SEQUENCE</scope>
    <source>
        <strain evidence="3">MPL-01</strain>
    </source>
</reference>
<dbReference type="Proteomes" id="UP001215151">
    <property type="component" value="Unassembled WGS sequence"/>
</dbReference>
<comment type="caution">
    <text evidence="3">The sequence shown here is derived from an EMBL/GenBank/DDBJ whole genome shotgun (WGS) entry which is preliminary data.</text>
</comment>
<name>A0AAD7XDN8_9APHY</name>
<gene>
    <name evidence="3" type="ORF">ONZ51_g5443</name>
</gene>
<dbReference type="InterPro" id="IPR013094">
    <property type="entry name" value="AB_hydrolase_3"/>
</dbReference>
<dbReference type="Gene3D" id="3.40.50.1820">
    <property type="entry name" value="alpha/beta hydrolase"/>
    <property type="match status" value="1"/>
</dbReference>
<dbReference type="AlphaFoldDB" id="A0AAD7XDN8"/>
<evidence type="ECO:0000256" key="1">
    <source>
        <dbReference type="ARBA" id="ARBA00022801"/>
    </source>
</evidence>
<protein>
    <recommendedName>
        <fullName evidence="2">Alpha/beta hydrolase fold-3 domain-containing protein</fullName>
    </recommendedName>
</protein>
<dbReference type="InterPro" id="IPR050300">
    <property type="entry name" value="GDXG_lipolytic_enzyme"/>
</dbReference>
<dbReference type="SUPFAM" id="SSF53474">
    <property type="entry name" value="alpha/beta-Hydrolases"/>
    <property type="match status" value="1"/>
</dbReference>
<evidence type="ECO:0000313" key="3">
    <source>
        <dbReference type="EMBL" id="KAJ8482322.1"/>
    </source>
</evidence>
<dbReference type="GO" id="GO:0016787">
    <property type="term" value="F:hydrolase activity"/>
    <property type="evidence" value="ECO:0007669"/>
    <property type="project" value="UniProtKB-KW"/>
</dbReference>
<dbReference type="Pfam" id="PF07859">
    <property type="entry name" value="Abhydrolase_3"/>
    <property type="match status" value="1"/>
</dbReference>
<feature type="domain" description="Alpha/beta hydrolase fold-3" evidence="2">
    <location>
        <begin position="92"/>
        <end position="308"/>
    </location>
</feature>